<feature type="domain" description="Amidohydrolase-related" evidence="2">
    <location>
        <begin position="98"/>
        <end position="404"/>
    </location>
</feature>
<dbReference type="InterPro" id="IPR032466">
    <property type="entry name" value="Metal_Hydrolase"/>
</dbReference>
<keyword evidence="4" id="KW-1185">Reference proteome</keyword>
<name>A0ABR4P9T1_9HELO</name>
<feature type="signal peptide" evidence="1">
    <location>
        <begin position="1"/>
        <end position="19"/>
    </location>
</feature>
<reference evidence="3 4" key="1">
    <citation type="submission" date="2024-06" db="EMBL/GenBank/DDBJ databases">
        <title>Complete genome of Phlyctema vagabunda strain 19-DSS-EL-015.</title>
        <authorList>
            <person name="Fiorenzani C."/>
        </authorList>
    </citation>
    <scope>NUCLEOTIDE SEQUENCE [LARGE SCALE GENOMIC DNA]</scope>
    <source>
        <strain evidence="3 4">19-DSS-EL-015</strain>
    </source>
</reference>
<keyword evidence="1" id="KW-0732">Signal</keyword>
<evidence type="ECO:0000313" key="3">
    <source>
        <dbReference type="EMBL" id="KAL3420044.1"/>
    </source>
</evidence>
<dbReference type="InterPro" id="IPR051781">
    <property type="entry name" value="Metallo-dep_Hydrolase"/>
</dbReference>
<evidence type="ECO:0000313" key="4">
    <source>
        <dbReference type="Proteomes" id="UP001629113"/>
    </source>
</evidence>
<proteinExistence type="predicted"/>
<evidence type="ECO:0000259" key="2">
    <source>
        <dbReference type="Pfam" id="PF01979"/>
    </source>
</evidence>
<dbReference type="PANTHER" id="PTHR43135">
    <property type="entry name" value="ALPHA-D-RIBOSE 1-METHYLPHOSPHONATE 5-TRIPHOSPHATE DIPHOSPHATASE"/>
    <property type="match status" value="1"/>
</dbReference>
<protein>
    <submittedName>
        <fullName evidence="3">Adenine deaminase 2-like protein 1</fullName>
    </submittedName>
</protein>
<dbReference type="InterPro" id="IPR011059">
    <property type="entry name" value="Metal-dep_hydrolase_composite"/>
</dbReference>
<dbReference type="Gene3D" id="3.40.50.10910">
    <property type="entry name" value="Amidohydrolase"/>
    <property type="match status" value="1"/>
</dbReference>
<dbReference type="InterPro" id="IPR006680">
    <property type="entry name" value="Amidohydro-rel"/>
</dbReference>
<evidence type="ECO:0000256" key="1">
    <source>
        <dbReference type="SAM" id="SignalP"/>
    </source>
</evidence>
<accession>A0ABR4P9T1</accession>
<feature type="chain" id="PRO_5045399291" evidence="1">
    <location>
        <begin position="20"/>
        <end position="417"/>
    </location>
</feature>
<dbReference type="Gene3D" id="3.30.110.90">
    <property type="entry name" value="Amidohydrolase"/>
    <property type="match status" value="1"/>
</dbReference>
<dbReference type="Gene3D" id="2.30.40.10">
    <property type="entry name" value="Urease, subunit C, domain 1"/>
    <property type="match status" value="1"/>
</dbReference>
<organism evidence="3 4">
    <name type="scientific">Phlyctema vagabunda</name>
    <dbReference type="NCBI Taxonomy" id="108571"/>
    <lineage>
        <taxon>Eukaryota</taxon>
        <taxon>Fungi</taxon>
        <taxon>Dikarya</taxon>
        <taxon>Ascomycota</taxon>
        <taxon>Pezizomycotina</taxon>
        <taxon>Leotiomycetes</taxon>
        <taxon>Helotiales</taxon>
        <taxon>Dermateaceae</taxon>
        <taxon>Phlyctema</taxon>
    </lineage>
</organism>
<dbReference type="SUPFAM" id="SSF51338">
    <property type="entry name" value="Composite domain of metallo-dependent hydrolases"/>
    <property type="match status" value="1"/>
</dbReference>
<dbReference type="Gene3D" id="1.20.58.520">
    <property type="entry name" value="Amidohydrolase"/>
    <property type="match status" value="1"/>
</dbReference>
<dbReference type="Pfam" id="PF01979">
    <property type="entry name" value="Amidohydro_1"/>
    <property type="match status" value="1"/>
</dbReference>
<gene>
    <name evidence="3" type="ORF">PVAG01_08543</name>
</gene>
<dbReference type="Proteomes" id="UP001629113">
    <property type="component" value="Unassembled WGS sequence"/>
</dbReference>
<comment type="caution">
    <text evidence="3">The sequence shown here is derived from an EMBL/GenBank/DDBJ whole genome shotgun (WGS) entry which is preliminary data.</text>
</comment>
<sequence length="417" mass="44479">MHSILYLFLTTLLCPSVHGCLSGHQAGHEVNASHIETQLKLLGARSQSPPPTGKTALKNVRVFNGWAIGELSTVVIDGDSITFDPRGVQNTIDGEGGILLPGLIDSHIHVTSLASLETLSSYGVTTAINMGCSNYTLCSALRDQVGLTSFLTAGQGAVAPKSTHATVFGSTGLVYSPSQATLFVDNVFGNGSEFMKLISEPDGFNQATHDALVSATHAMGKVSMTHAQDYDSYEVAIRSRTDGLQHVPFDIPLTAEMAQLIKQQKQHVTPTLNIGKIVTANLTIESAISGGVSLTYEAGVTSLQRLLRARVPILAGTDARDQIPSFIEDDTVGITLHRELQYLTEAGMSEVEVIRAATVVPSIWHNLIGRGSIREGYRADLLLLKPGSNPLLNISKTLDIARVWNGGILYVPSAGTK</sequence>
<dbReference type="PANTHER" id="PTHR43135:SF3">
    <property type="entry name" value="ALPHA-D-RIBOSE 1-METHYLPHOSPHONATE 5-TRIPHOSPHATE DIPHOSPHATASE"/>
    <property type="match status" value="1"/>
</dbReference>
<dbReference type="EMBL" id="JBFCZG010000007">
    <property type="protein sequence ID" value="KAL3420044.1"/>
    <property type="molecule type" value="Genomic_DNA"/>
</dbReference>
<dbReference type="SUPFAM" id="SSF51556">
    <property type="entry name" value="Metallo-dependent hydrolases"/>
    <property type="match status" value="1"/>
</dbReference>